<dbReference type="EMBL" id="CP126981">
    <property type="protein sequence ID" value="WIM87129.1"/>
    <property type="molecule type" value="Genomic_DNA"/>
</dbReference>
<organism evidence="1 2">
    <name type="scientific">Candidatus Mycobacterium wuenschmannii</name>
    <dbReference type="NCBI Taxonomy" id="3027808"/>
    <lineage>
        <taxon>Bacteria</taxon>
        <taxon>Bacillati</taxon>
        <taxon>Actinomycetota</taxon>
        <taxon>Actinomycetes</taxon>
        <taxon>Mycobacteriales</taxon>
        <taxon>Mycobacteriaceae</taxon>
        <taxon>Mycobacterium</taxon>
    </lineage>
</organism>
<accession>A0ABY8W040</accession>
<keyword evidence="2" id="KW-1185">Reference proteome</keyword>
<evidence type="ECO:0000313" key="1">
    <source>
        <dbReference type="EMBL" id="WIM87129.1"/>
    </source>
</evidence>
<gene>
    <name evidence="1" type="ORF">PT015_20020</name>
</gene>
<name>A0ABY8W040_9MYCO</name>
<dbReference type="Proteomes" id="UP001236585">
    <property type="component" value="Chromosome"/>
</dbReference>
<sequence>MSRILVVAVPAGALGANGIARVRALIVPQLDTDNDKPLSELGFRDWPSTVANSTFAAQFAPDTTGAQTSSKPLTLIPHASTDIWNGFFARAEVRQPQFTEYGELFVAPTSKEAQTIVDGYTDTAAAHTADTPAAAAEAAKAVRTQYGEWIEPPTILPPRDDYGEATLSDDAQNWSAPDFQRTVSMLREHPSVLLHLGLILEFTLPADDIPTGSGQRLISIASNLDAQVPAAVSVVSRWTRYQLSDNRFLPWAAPGSDVAGGIVDLAGAGKISAERRGDTNRWALATFDVAGAVSRLREGAQRAATGAAPSTLPVLHSSGLTLLRRNREAQLRTRVANSVRARAHRSGDAPLPDADDIHRVLTADDLTLGYRVDIKEQTGAWAPLCERMATYLLDGHPIGPEARREEGQVKANAAAVEKDNVLRADEAVVRWYGWSLAFRRPVFDEHGEREPDQSPVAVPFDFKWTFAQPPDTRQTPLRFGHGYHMRVRVADMAGSGLEAGDLHDDNEGQSDLVLYGRHEPVPPPEFAPPPDLLAPGGYGQGGTIDRLVVRSDPAGDIPMNVEQFAAAHHGMYPANDTRVLLPPPTSMTIAEQYGALDGADLATWGWVQRAMTAPAADAAGNYTWLPDPAALKVQVFVRRQLDSPAPGRTFDDQWAPRWPDLDAKRLVLQGRNPNAPVAQWKSGSLRTFYARLDPGLQVDLEVSSTIRTTDLDKFEVKDWADAGAETLIAQGRHPMATPPRVVELVHAVRRPVHPPKSTPSAHRDEGDHTAVVIDHGTLFGIHRPSTGQVDVRAEWHEVVDSAAPGPVVTDEVVSMTVGRDATVIGDPTLSADSGITVSSFRHDFGDTRHRMVSYTLTAVSRYREFFTESDGTPADFCSSRTLPAISIPSSARPAPPVVLSVSPAFTTTVDAASPPIQRTRRGKTVRVELARPWNTSGEGEQLAVVIAAKTSDAYLNKTARYLSRLYRDPIYKTDVATGYLPREMFSSQVNPVTCKLDELNESVLAIPFPVSFSEETGRWFADVEIPMFDSEILVPEPDRPYSPMVRLGVARYQPESVKDCALSRVVMTDFVSLMPDRRLLVDTSVVGGVVEVTLQLVGPGPKGGKPNKVVAVLEVCDLAEGQLNPASDVTAARADHPGLWHRDGAPAIGTLNTPLPPIRFRSNSGAARIVVREYEDIDSPVPPAPVGTFAADLQQRTVFVDIVPLT</sequence>
<evidence type="ECO:0000313" key="2">
    <source>
        <dbReference type="Proteomes" id="UP001236585"/>
    </source>
</evidence>
<dbReference type="RefSeq" id="WP_285186739.1">
    <property type="nucleotide sequence ID" value="NZ_CP126981.1"/>
</dbReference>
<proteinExistence type="predicted"/>
<reference evidence="1 2" key="1">
    <citation type="journal article" date="2023" name="Microbiol. Resour. Announc.">
        <title>Complete Genome Sequence of Mycobacterium wuenschmanii, a novel Nontuberculous Mycobacterium Isolated from a captive population of Amazon Milk Frogs.</title>
        <authorList>
            <person name="Hicks J."/>
            <person name="Zeineldin M."/>
            <person name="Ward H."/>
            <person name="Wuenschmann A."/>
            <person name="Camp P."/>
            <person name="Farrell D."/>
            <person name="Lehman K."/>
            <person name="Thacker T."/>
            <person name="Cuthbert E."/>
        </authorList>
    </citation>
    <scope>NUCLEOTIDE SEQUENCE [LARGE SCALE GENOMIC DNA]</scope>
    <source>
        <strain evidence="1 2">Wuenschmanii</strain>
    </source>
</reference>
<protein>
    <submittedName>
        <fullName evidence="1">Uncharacterized protein</fullName>
    </submittedName>
</protein>